<dbReference type="OrthoDB" id="2442361at2759"/>
<dbReference type="EMBL" id="CAMKVN010023563">
    <property type="protein sequence ID" value="CAI2200179.1"/>
    <property type="molecule type" value="Genomic_DNA"/>
</dbReference>
<dbReference type="Gene3D" id="3.40.50.300">
    <property type="entry name" value="P-loop containing nucleotide triphosphate hydrolases"/>
    <property type="match status" value="1"/>
</dbReference>
<accession>A0A9W4TCR3</accession>
<dbReference type="InterPro" id="IPR052980">
    <property type="entry name" value="Crinkler_effector"/>
</dbReference>
<dbReference type="SUPFAM" id="SSF52540">
    <property type="entry name" value="P-loop containing nucleoside triphosphate hydrolases"/>
    <property type="match status" value="1"/>
</dbReference>
<name>A0A9W4TCR3_9GLOM</name>
<dbReference type="AlphaFoldDB" id="A0A9W4TCR3"/>
<evidence type="ECO:0000313" key="1">
    <source>
        <dbReference type="EMBL" id="CAI2200179.1"/>
    </source>
</evidence>
<proteinExistence type="predicted"/>
<dbReference type="PANTHER" id="PTHR33129">
    <property type="entry name" value="PROTEIN KINASE DOMAIN-CONTAINING PROTEIN-RELATED"/>
    <property type="match status" value="1"/>
</dbReference>
<gene>
    <name evidence="1" type="ORF">FWILDA_LOCUS19442</name>
</gene>
<organism evidence="1 2">
    <name type="scientific">Funneliformis geosporum</name>
    <dbReference type="NCBI Taxonomy" id="1117311"/>
    <lineage>
        <taxon>Eukaryota</taxon>
        <taxon>Fungi</taxon>
        <taxon>Fungi incertae sedis</taxon>
        <taxon>Mucoromycota</taxon>
        <taxon>Glomeromycotina</taxon>
        <taxon>Glomeromycetes</taxon>
        <taxon>Glomerales</taxon>
        <taxon>Glomeraceae</taxon>
        <taxon>Funneliformis</taxon>
    </lineage>
</organism>
<keyword evidence="2" id="KW-1185">Reference proteome</keyword>
<feature type="non-terminal residue" evidence="1">
    <location>
        <position position="201"/>
    </location>
</feature>
<reference evidence="1" key="1">
    <citation type="submission" date="2022-08" db="EMBL/GenBank/DDBJ databases">
        <authorList>
            <person name="Kallberg Y."/>
            <person name="Tangrot J."/>
            <person name="Rosling A."/>
        </authorList>
    </citation>
    <scope>NUCLEOTIDE SEQUENCE</scope>
    <source>
        <strain evidence="1">Wild A</strain>
    </source>
</reference>
<comment type="caution">
    <text evidence="1">The sequence shown here is derived from an EMBL/GenBank/DDBJ whole genome shotgun (WGS) entry which is preliminary data.</text>
</comment>
<feature type="non-terminal residue" evidence="1">
    <location>
        <position position="1"/>
    </location>
</feature>
<evidence type="ECO:0000313" key="2">
    <source>
        <dbReference type="Proteomes" id="UP001153678"/>
    </source>
</evidence>
<dbReference type="PANTHER" id="PTHR33129:SF1">
    <property type="entry name" value="ATP-BINDING PROTEIN"/>
    <property type="match status" value="1"/>
</dbReference>
<dbReference type="Proteomes" id="UP001153678">
    <property type="component" value="Unassembled WGS sequence"/>
</dbReference>
<dbReference type="InterPro" id="IPR027417">
    <property type="entry name" value="P-loop_NTPase"/>
</dbReference>
<sequence>KRRLEDSDEENGNRAKKEKLMQLGQQDKELIHDLIEGLDTIDTCDPKFELPQLPRIDKSIVYNRKCYEYLRDFILSDESYVRYYITGNPGIGKTYFGRLMLVELLKRKKQVLIDYKGFTAFIDPTEPKNFLLKIENENEFGQIAQQKSVWCIIDGVNPKVGHDFYGGKIILVSSPKKEIIGGFMKHQGCKQFIMPTWEELE</sequence>
<protein>
    <submittedName>
        <fullName evidence="1">19725_t:CDS:1</fullName>
    </submittedName>
</protein>